<organism evidence="1 2">
    <name type="scientific">Rhododendron molle</name>
    <name type="common">Chinese azalea</name>
    <name type="synonym">Azalea mollis</name>
    <dbReference type="NCBI Taxonomy" id="49168"/>
    <lineage>
        <taxon>Eukaryota</taxon>
        <taxon>Viridiplantae</taxon>
        <taxon>Streptophyta</taxon>
        <taxon>Embryophyta</taxon>
        <taxon>Tracheophyta</taxon>
        <taxon>Spermatophyta</taxon>
        <taxon>Magnoliopsida</taxon>
        <taxon>eudicotyledons</taxon>
        <taxon>Gunneridae</taxon>
        <taxon>Pentapetalae</taxon>
        <taxon>asterids</taxon>
        <taxon>Ericales</taxon>
        <taxon>Ericaceae</taxon>
        <taxon>Ericoideae</taxon>
        <taxon>Rhodoreae</taxon>
        <taxon>Rhododendron</taxon>
    </lineage>
</organism>
<evidence type="ECO:0000313" key="2">
    <source>
        <dbReference type="Proteomes" id="UP001062846"/>
    </source>
</evidence>
<comment type="caution">
    <text evidence="1">The sequence shown here is derived from an EMBL/GenBank/DDBJ whole genome shotgun (WGS) entry which is preliminary data.</text>
</comment>
<protein>
    <submittedName>
        <fullName evidence="1">Uncharacterized protein</fullName>
    </submittedName>
</protein>
<reference evidence="1" key="1">
    <citation type="submission" date="2022-02" db="EMBL/GenBank/DDBJ databases">
        <title>Plant Genome Project.</title>
        <authorList>
            <person name="Zhang R.-G."/>
        </authorList>
    </citation>
    <scope>NUCLEOTIDE SEQUENCE</scope>
    <source>
        <strain evidence="1">AT1</strain>
    </source>
</reference>
<dbReference type="EMBL" id="CM046393">
    <property type="protein sequence ID" value="KAI8552022.1"/>
    <property type="molecule type" value="Genomic_DNA"/>
</dbReference>
<accession>A0ACC0NFB2</accession>
<keyword evidence="2" id="KW-1185">Reference proteome</keyword>
<gene>
    <name evidence="1" type="ORF">RHMOL_Rhmol06G0232500</name>
</gene>
<sequence>MEEVPMPESRRSGQIVPFAISKTLHSNPPIGSHVRVKASFNSIPRNAGSPSPNPIILTLLAVAVLLFVATVAAKFHKFPARAETTPTILTEEKIHQNQEQEEKQSDDQSELLDSNSGAVESLSLKSLLQREMEAEKDGEALEMAKKLVSAQPEEIEWKFLRARMLSEMGSTRDARDVLEEILKLNPLDFEALFENAL</sequence>
<evidence type="ECO:0000313" key="1">
    <source>
        <dbReference type="EMBL" id="KAI8552022.1"/>
    </source>
</evidence>
<dbReference type="Proteomes" id="UP001062846">
    <property type="component" value="Chromosome 6"/>
</dbReference>
<proteinExistence type="predicted"/>
<name>A0ACC0NFB2_RHOML</name>